<dbReference type="InterPro" id="IPR050606">
    <property type="entry name" value="Calponin-like"/>
</dbReference>
<keyword evidence="8" id="KW-0732">Signal</keyword>
<feature type="region of interest" description="Disordered" evidence="7">
    <location>
        <begin position="104"/>
        <end position="164"/>
    </location>
</feature>
<dbReference type="GO" id="GO:0015629">
    <property type="term" value="C:actin cytoskeleton"/>
    <property type="evidence" value="ECO:0007669"/>
    <property type="project" value="TreeGrafter"/>
</dbReference>
<dbReference type="Pfam" id="PF00402">
    <property type="entry name" value="Calponin"/>
    <property type="match status" value="3"/>
</dbReference>
<evidence type="ECO:0000256" key="1">
    <source>
        <dbReference type="ARBA" id="ARBA00009631"/>
    </source>
</evidence>
<evidence type="ECO:0000256" key="6">
    <source>
        <dbReference type="RuleBase" id="RU361224"/>
    </source>
</evidence>
<feature type="region of interest" description="Disordered" evidence="7">
    <location>
        <begin position="60"/>
        <end position="87"/>
    </location>
</feature>
<dbReference type="Pfam" id="PF00307">
    <property type="entry name" value="CH"/>
    <property type="match status" value="1"/>
</dbReference>
<dbReference type="AlphaFoldDB" id="A0A9D4ASP4"/>
<dbReference type="PROSITE" id="PS51122">
    <property type="entry name" value="CALPONIN_2"/>
    <property type="match status" value="3"/>
</dbReference>
<dbReference type="GO" id="GO:0051015">
    <property type="term" value="F:actin filament binding"/>
    <property type="evidence" value="ECO:0007669"/>
    <property type="project" value="TreeGrafter"/>
</dbReference>
<proteinExistence type="inferred from homology"/>
<evidence type="ECO:0000256" key="7">
    <source>
        <dbReference type="SAM" id="MobiDB-lite"/>
    </source>
</evidence>
<comment type="function">
    <text evidence="5 6">Thin filament-associated protein that is implicated in the regulation and modulation of smooth muscle contraction. It is capable of binding to actin, calmodulin and tropomyosin. The interaction of calponin with actin inhibits the actomyosin Mg-ATPase activity.</text>
</comment>
<dbReference type="PROSITE" id="PS50021">
    <property type="entry name" value="CH"/>
    <property type="match status" value="1"/>
</dbReference>
<dbReference type="InterPro" id="IPR003096">
    <property type="entry name" value="SM22_calponin"/>
</dbReference>
<name>A0A9D4ASP4_9SAUR</name>
<gene>
    <name evidence="10" type="ORF">KIL84_016288</name>
</gene>
<reference evidence="10" key="1">
    <citation type="submission" date="2021-09" db="EMBL/GenBank/DDBJ databases">
        <title>The genome of Mauremys mutica provides insights into the evolution of semi-aquatic lifestyle.</title>
        <authorList>
            <person name="Gong S."/>
            <person name="Gao Y."/>
        </authorList>
    </citation>
    <scope>NUCLEOTIDE SEQUENCE</scope>
    <source>
        <strain evidence="10">MM-2020</strain>
        <tissue evidence="10">Muscle</tissue>
    </source>
</reference>
<feature type="region of interest" description="Disordered" evidence="7">
    <location>
        <begin position="437"/>
        <end position="489"/>
    </location>
</feature>
<dbReference type="GO" id="GO:0005516">
    <property type="term" value="F:calmodulin binding"/>
    <property type="evidence" value="ECO:0007669"/>
    <property type="project" value="UniProtKB-KW"/>
</dbReference>
<sequence length="489" mass="53138">MLLLLLQGLSGCGFFPVDVSPQPWQSCRADRSRYQSQRCPLPLLPALPSLQQVPTLHLPTCTQSPTHLRLPASPAGPRPRPYQAPGPDSGLARALLQWRRRGRGLRAGGGGAAAGGGTRTFRRGRAGLSPPQQPQPGAASRAQGAAATRREHGPSAAAMTHFNKGPSYGLSAEVKNKIALKYDPQAEEDLRNWIEEVTGMSVGVNFQLGLKDGIILCELINKLQPGSVKKINQSELNWHQLENIGNFIKAIQVYGMKPHDIFEANDLYENGNMTQVQTSLVALAGLAKTKGFHTTIDLGVKYAEKQARSFDAGKLKAGQSVIGLQMGTNKCASQAGMTAYGTRRHLYDPKMQTDKPFDQTTISLQMGTNKGASQAGMLAPGTRRDIYDQKLTLQPVDNSTISLQMGTNKVASQKGMSVYGLGRQVYDPKYCAAPTEPVIHNGSQGTGTNGSEISDSDYQAEYPDDYHGEYQDDYQRDYHGQYSDQGIDY</sequence>
<dbReference type="InterPro" id="IPR001715">
    <property type="entry name" value="CH_dom"/>
</dbReference>
<dbReference type="PROSITE" id="PS01052">
    <property type="entry name" value="CALPONIN_1"/>
    <property type="match status" value="2"/>
</dbReference>
<dbReference type="CDD" id="cd21284">
    <property type="entry name" value="CH_CNN3"/>
    <property type="match status" value="1"/>
</dbReference>
<dbReference type="InterPro" id="IPR001997">
    <property type="entry name" value="Calponin/LIMCH1"/>
</dbReference>
<evidence type="ECO:0000256" key="4">
    <source>
        <dbReference type="ARBA" id="ARBA00023203"/>
    </source>
</evidence>
<comment type="caution">
    <text evidence="10">The sequence shown here is derived from an EMBL/GenBank/DDBJ whole genome shotgun (WGS) entry which is preliminary data.</text>
</comment>
<keyword evidence="4 6" id="KW-0009">Actin-binding</keyword>
<keyword evidence="11" id="KW-1185">Reference proteome</keyword>
<feature type="compositionally biased region" description="Gly residues" evidence="7">
    <location>
        <begin position="105"/>
        <end position="118"/>
    </location>
</feature>
<dbReference type="SUPFAM" id="SSF47576">
    <property type="entry name" value="Calponin-homology domain, CH-domain"/>
    <property type="match status" value="1"/>
</dbReference>
<keyword evidence="3 6" id="KW-0112">Calmodulin-binding</keyword>
<evidence type="ECO:0000313" key="10">
    <source>
        <dbReference type="EMBL" id="KAH1167116.1"/>
    </source>
</evidence>
<evidence type="ECO:0000259" key="9">
    <source>
        <dbReference type="PROSITE" id="PS50021"/>
    </source>
</evidence>
<dbReference type="PANTHER" id="PTHR47385:SF17">
    <property type="entry name" value="CALPONIN-3"/>
    <property type="match status" value="1"/>
</dbReference>
<keyword evidence="2" id="KW-0677">Repeat</keyword>
<dbReference type="EMBL" id="JAHDVG010000487">
    <property type="protein sequence ID" value="KAH1167116.1"/>
    <property type="molecule type" value="Genomic_DNA"/>
</dbReference>
<dbReference type="FunFam" id="1.10.418.10:FF:000040">
    <property type="entry name" value="Calponin"/>
    <property type="match status" value="1"/>
</dbReference>
<protein>
    <recommendedName>
        <fullName evidence="6">Calponin</fullName>
    </recommendedName>
</protein>
<feature type="compositionally biased region" description="Low complexity" evidence="7">
    <location>
        <begin position="126"/>
        <end position="147"/>
    </location>
</feature>
<dbReference type="PANTHER" id="PTHR47385">
    <property type="entry name" value="CALPONIN"/>
    <property type="match status" value="1"/>
</dbReference>
<evidence type="ECO:0000313" key="11">
    <source>
        <dbReference type="Proteomes" id="UP000827986"/>
    </source>
</evidence>
<evidence type="ECO:0000256" key="8">
    <source>
        <dbReference type="SAM" id="SignalP"/>
    </source>
</evidence>
<dbReference type="InterPro" id="IPR036872">
    <property type="entry name" value="CH_dom_sf"/>
</dbReference>
<feature type="compositionally biased region" description="Basic and acidic residues" evidence="7">
    <location>
        <begin position="464"/>
        <end position="479"/>
    </location>
</feature>
<evidence type="ECO:0000256" key="2">
    <source>
        <dbReference type="ARBA" id="ARBA00022737"/>
    </source>
</evidence>
<feature type="compositionally biased region" description="Pro residues" evidence="7">
    <location>
        <begin position="74"/>
        <end position="84"/>
    </location>
</feature>
<dbReference type="GO" id="GO:0031032">
    <property type="term" value="P:actomyosin structure organization"/>
    <property type="evidence" value="ECO:0007669"/>
    <property type="project" value="InterPro"/>
</dbReference>
<dbReference type="PRINTS" id="PR00888">
    <property type="entry name" value="SM22CALPONIN"/>
</dbReference>
<dbReference type="Proteomes" id="UP000827986">
    <property type="component" value="Unassembled WGS sequence"/>
</dbReference>
<feature type="domain" description="Calponin-homology (CH)" evidence="9">
    <location>
        <begin position="184"/>
        <end position="288"/>
    </location>
</feature>
<evidence type="ECO:0000256" key="5">
    <source>
        <dbReference type="ARBA" id="ARBA00025109"/>
    </source>
</evidence>
<dbReference type="GO" id="GO:0007015">
    <property type="term" value="P:actin filament organization"/>
    <property type="evidence" value="ECO:0007669"/>
    <property type="project" value="TreeGrafter"/>
</dbReference>
<dbReference type="InterPro" id="IPR000557">
    <property type="entry name" value="Calponin_repeat"/>
</dbReference>
<feature type="signal peptide" evidence="8">
    <location>
        <begin position="1"/>
        <end position="21"/>
    </location>
</feature>
<comment type="similarity">
    <text evidence="1 6">Belongs to the calponin family.</text>
</comment>
<organism evidence="10 11">
    <name type="scientific">Mauremys mutica</name>
    <name type="common">yellowpond turtle</name>
    <dbReference type="NCBI Taxonomy" id="74926"/>
    <lineage>
        <taxon>Eukaryota</taxon>
        <taxon>Metazoa</taxon>
        <taxon>Chordata</taxon>
        <taxon>Craniata</taxon>
        <taxon>Vertebrata</taxon>
        <taxon>Euteleostomi</taxon>
        <taxon>Archelosauria</taxon>
        <taxon>Testudinata</taxon>
        <taxon>Testudines</taxon>
        <taxon>Cryptodira</taxon>
        <taxon>Durocryptodira</taxon>
        <taxon>Testudinoidea</taxon>
        <taxon>Geoemydidae</taxon>
        <taxon>Geoemydinae</taxon>
        <taxon>Mauremys</taxon>
    </lineage>
</organism>
<accession>A0A9D4ASP4</accession>
<dbReference type="Gene3D" id="1.10.418.10">
    <property type="entry name" value="Calponin-like domain"/>
    <property type="match status" value="1"/>
</dbReference>
<dbReference type="PRINTS" id="PR00889">
    <property type="entry name" value="CALPONIN"/>
</dbReference>
<feature type="chain" id="PRO_5039689367" description="Calponin" evidence="8">
    <location>
        <begin position="22"/>
        <end position="489"/>
    </location>
</feature>
<evidence type="ECO:0000256" key="3">
    <source>
        <dbReference type="ARBA" id="ARBA00022860"/>
    </source>
</evidence>
<dbReference type="SMART" id="SM00033">
    <property type="entry name" value="CH"/>
    <property type="match status" value="1"/>
</dbReference>